<evidence type="ECO:0000259" key="9">
    <source>
        <dbReference type="PROSITE" id="PS50011"/>
    </source>
</evidence>
<keyword evidence="11" id="KW-1185">Reference proteome</keyword>
<gene>
    <name evidence="10" type="ORF">EG68_09676</name>
</gene>
<evidence type="ECO:0000256" key="5">
    <source>
        <dbReference type="ARBA" id="ARBA00022777"/>
    </source>
</evidence>
<dbReference type="GO" id="GO:0004674">
    <property type="term" value="F:protein serine/threonine kinase activity"/>
    <property type="evidence" value="ECO:0007669"/>
    <property type="project" value="UniProtKB-KW"/>
</dbReference>
<dbReference type="PANTHER" id="PTHR22967">
    <property type="entry name" value="SERINE/THREONINE PROTEIN KINASE"/>
    <property type="match status" value="1"/>
</dbReference>
<keyword evidence="2" id="KW-0723">Serine/threonine-protein kinase</keyword>
<organism evidence="10 11">
    <name type="scientific">Paragonimus skrjabini miyazakii</name>
    <dbReference type="NCBI Taxonomy" id="59628"/>
    <lineage>
        <taxon>Eukaryota</taxon>
        <taxon>Metazoa</taxon>
        <taxon>Spiralia</taxon>
        <taxon>Lophotrochozoa</taxon>
        <taxon>Platyhelminthes</taxon>
        <taxon>Trematoda</taxon>
        <taxon>Digenea</taxon>
        <taxon>Plagiorchiida</taxon>
        <taxon>Troglotremata</taxon>
        <taxon>Troglotrematidae</taxon>
        <taxon>Paragonimus</taxon>
    </lineage>
</organism>
<dbReference type="EC" id="2.7.11.1" evidence="1"/>
<keyword evidence="5" id="KW-0418">Kinase</keyword>
<keyword evidence="3" id="KW-0808">Transferase</keyword>
<dbReference type="Gene3D" id="1.10.510.10">
    <property type="entry name" value="Transferase(Phosphotransferase) domain 1"/>
    <property type="match status" value="1"/>
</dbReference>
<dbReference type="GO" id="GO:0035612">
    <property type="term" value="F:AP-2 adaptor complex binding"/>
    <property type="evidence" value="ECO:0007669"/>
    <property type="project" value="TreeGrafter"/>
</dbReference>
<keyword evidence="6" id="KW-0067">ATP-binding</keyword>
<evidence type="ECO:0000256" key="1">
    <source>
        <dbReference type="ARBA" id="ARBA00012513"/>
    </source>
</evidence>
<proteinExistence type="predicted"/>
<dbReference type="GO" id="GO:2000369">
    <property type="term" value="P:regulation of clathrin-dependent endocytosis"/>
    <property type="evidence" value="ECO:0007669"/>
    <property type="project" value="TreeGrafter"/>
</dbReference>
<evidence type="ECO:0000256" key="8">
    <source>
        <dbReference type="ARBA" id="ARBA00048679"/>
    </source>
</evidence>
<comment type="caution">
    <text evidence="10">The sequence shown here is derived from an EMBL/GenBank/DDBJ whole genome shotgun (WGS) entry which is preliminary data.</text>
</comment>
<name>A0A8S9YT53_9TREM</name>
<sequence length="170" mass="19163">MKKILARLAQADSDDLANSHNSQSGNLNRHYASFLGRHFRIGHFSLIVDEIIAEGGFGVVFRVHSQQGQYYALKRTCVNCERDLALCKREVTIVSSLSHKNILRYVDSRINRVREGIFEVLLLTAYYPGNWLIECVGSVAPYIYCIAQARVVVCIDIKANAEETFDHADA</sequence>
<dbReference type="InterPro" id="IPR000719">
    <property type="entry name" value="Prot_kinase_dom"/>
</dbReference>
<evidence type="ECO:0000256" key="3">
    <source>
        <dbReference type="ARBA" id="ARBA00022679"/>
    </source>
</evidence>
<protein>
    <recommendedName>
        <fullName evidence="1">non-specific serine/threonine protein kinase</fullName>
        <ecNumber evidence="1">2.7.11.1</ecNumber>
    </recommendedName>
</protein>
<dbReference type="Proteomes" id="UP000822476">
    <property type="component" value="Unassembled WGS sequence"/>
</dbReference>
<evidence type="ECO:0000313" key="10">
    <source>
        <dbReference type="EMBL" id="KAF7248012.1"/>
    </source>
</evidence>
<evidence type="ECO:0000313" key="11">
    <source>
        <dbReference type="Proteomes" id="UP000822476"/>
    </source>
</evidence>
<dbReference type="GO" id="GO:0045747">
    <property type="term" value="P:positive regulation of Notch signaling pathway"/>
    <property type="evidence" value="ECO:0007669"/>
    <property type="project" value="TreeGrafter"/>
</dbReference>
<evidence type="ECO:0000256" key="4">
    <source>
        <dbReference type="ARBA" id="ARBA00022741"/>
    </source>
</evidence>
<dbReference type="OrthoDB" id="2018507at2759"/>
<evidence type="ECO:0000256" key="6">
    <source>
        <dbReference type="ARBA" id="ARBA00022840"/>
    </source>
</evidence>
<comment type="catalytic activity">
    <reaction evidence="8">
        <text>L-seryl-[protein] + ATP = O-phospho-L-seryl-[protein] + ADP + H(+)</text>
        <dbReference type="Rhea" id="RHEA:17989"/>
        <dbReference type="Rhea" id="RHEA-COMP:9863"/>
        <dbReference type="Rhea" id="RHEA-COMP:11604"/>
        <dbReference type="ChEBI" id="CHEBI:15378"/>
        <dbReference type="ChEBI" id="CHEBI:29999"/>
        <dbReference type="ChEBI" id="CHEBI:30616"/>
        <dbReference type="ChEBI" id="CHEBI:83421"/>
        <dbReference type="ChEBI" id="CHEBI:456216"/>
        <dbReference type="EC" id="2.7.11.1"/>
    </reaction>
</comment>
<dbReference type="EMBL" id="JTDE01005663">
    <property type="protein sequence ID" value="KAF7248012.1"/>
    <property type="molecule type" value="Genomic_DNA"/>
</dbReference>
<reference evidence="10" key="1">
    <citation type="submission" date="2019-07" db="EMBL/GenBank/DDBJ databases">
        <title>Annotation for the trematode Paragonimus miyazaki's.</title>
        <authorList>
            <person name="Choi Y.-J."/>
        </authorList>
    </citation>
    <scope>NUCLEOTIDE SEQUENCE</scope>
    <source>
        <strain evidence="10">Japan</strain>
    </source>
</reference>
<dbReference type="InterPro" id="IPR011009">
    <property type="entry name" value="Kinase-like_dom_sf"/>
</dbReference>
<evidence type="ECO:0000256" key="7">
    <source>
        <dbReference type="ARBA" id="ARBA00047899"/>
    </source>
</evidence>
<keyword evidence="4" id="KW-0547">Nucleotide-binding</keyword>
<dbReference type="AlphaFoldDB" id="A0A8S9YT53"/>
<comment type="catalytic activity">
    <reaction evidence="7">
        <text>L-threonyl-[protein] + ATP = O-phospho-L-threonyl-[protein] + ADP + H(+)</text>
        <dbReference type="Rhea" id="RHEA:46608"/>
        <dbReference type="Rhea" id="RHEA-COMP:11060"/>
        <dbReference type="Rhea" id="RHEA-COMP:11605"/>
        <dbReference type="ChEBI" id="CHEBI:15378"/>
        <dbReference type="ChEBI" id="CHEBI:30013"/>
        <dbReference type="ChEBI" id="CHEBI:30616"/>
        <dbReference type="ChEBI" id="CHEBI:61977"/>
        <dbReference type="ChEBI" id="CHEBI:456216"/>
        <dbReference type="EC" id="2.7.11.1"/>
    </reaction>
</comment>
<dbReference type="PROSITE" id="PS50011">
    <property type="entry name" value="PROTEIN_KINASE_DOM"/>
    <property type="match status" value="1"/>
</dbReference>
<accession>A0A8S9YT53</accession>
<dbReference type="SUPFAM" id="SSF56112">
    <property type="entry name" value="Protein kinase-like (PK-like)"/>
    <property type="match status" value="1"/>
</dbReference>
<dbReference type="PANTHER" id="PTHR22967:SF57">
    <property type="entry name" value="AUXILIN, ISOFORM A-RELATED"/>
    <property type="match status" value="1"/>
</dbReference>
<dbReference type="GO" id="GO:0005737">
    <property type="term" value="C:cytoplasm"/>
    <property type="evidence" value="ECO:0007669"/>
    <property type="project" value="TreeGrafter"/>
</dbReference>
<dbReference type="GO" id="GO:0005524">
    <property type="term" value="F:ATP binding"/>
    <property type="evidence" value="ECO:0007669"/>
    <property type="project" value="UniProtKB-KW"/>
</dbReference>
<feature type="domain" description="Protein kinase" evidence="9">
    <location>
        <begin position="46"/>
        <end position="170"/>
    </location>
</feature>
<evidence type="ECO:0000256" key="2">
    <source>
        <dbReference type="ARBA" id="ARBA00022527"/>
    </source>
</evidence>